<keyword evidence="4" id="KW-1185">Reference proteome</keyword>
<name>A0A9Q1Q654_9CARY</name>
<dbReference type="EMBL" id="JAKOGI010000797">
    <property type="protein sequence ID" value="KAJ8430393.1"/>
    <property type="molecule type" value="Genomic_DNA"/>
</dbReference>
<evidence type="ECO:0000256" key="2">
    <source>
        <dbReference type="SAM" id="MobiDB-lite"/>
    </source>
</evidence>
<dbReference type="AlphaFoldDB" id="A0A9Q1Q654"/>
<feature type="coiled-coil region" evidence="1">
    <location>
        <begin position="349"/>
        <end position="376"/>
    </location>
</feature>
<evidence type="ECO:0000313" key="4">
    <source>
        <dbReference type="Proteomes" id="UP001153076"/>
    </source>
</evidence>
<accession>A0A9Q1Q654</accession>
<protein>
    <submittedName>
        <fullName evidence="3">Uncharacterized protein</fullName>
    </submittedName>
</protein>
<dbReference type="OrthoDB" id="1761837at2759"/>
<sequence>MQGHKGKPTIEQRISFWVRGHNKYHVSRKPDQGNRIPQPGILSSITDAGARGWGDSKNFDAYEPVSEASSSLGMVKFSGLGRAKSMFISLTYSLHASDSKRKQSDLSDTNISKDEGKLGSKPKLKIVRSGKPLEPFVLPMEDSSSCVKISEVDVVIPATPIPVTPIQSIMPLPQDELPVRVCEPSIKKGESDDVNFKEGPVHVPLPSRSQCFPSIRLIPSFGKDLFDSRLRLVDSQGVCSPDDDDVESIRKINASSPVPHPQRPWRAPQGAISTFKADAVIKEVDKNTARVFGKAILDKVCRTPFDGLPSLKSDFDSLYATIIQRGVDVTPLKNKVKGSIKQTYLSSHVAASEHLLQEAEREVIDLQGQIDILNATEVMDASTKASLDKAEAYINESFEDLKNFQWDP</sequence>
<evidence type="ECO:0000313" key="3">
    <source>
        <dbReference type="EMBL" id="KAJ8430393.1"/>
    </source>
</evidence>
<evidence type="ECO:0000256" key="1">
    <source>
        <dbReference type="SAM" id="Coils"/>
    </source>
</evidence>
<reference evidence="3" key="1">
    <citation type="submission" date="2022-04" db="EMBL/GenBank/DDBJ databases">
        <title>Carnegiea gigantea Genome sequencing and assembly v2.</title>
        <authorList>
            <person name="Copetti D."/>
            <person name="Sanderson M.J."/>
            <person name="Burquez A."/>
            <person name="Wojciechowski M.F."/>
        </authorList>
    </citation>
    <scope>NUCLEOTIDE SEQUENCE</scope>
    <source>
        <strain evidence="3">SGP5-SGP5p</strain>
        <tissue evidence="3">Aerial part</tissue>
    </source>
</reference>
<feature type="region of interest" description="Disordered" evidence="2">
    <location>
        <begin position="99"/>
        <end position="118"/>
    </location>
</feature>
<gene>
    <name evidence="3" type="ORF">Cgig2_000225</name>
</gene>
<organism evidence="3 4">
    <name type="scientific">Carnegiea gigantea</name>
    <dbReference type="NCBI Taxonomy" id="171969"/>
    <lineage>
        <taxon>Eukaryota</taxon>
        <taxon>Viridiplantae</taxon>
        <taxon>Streptophyta</taxon>
        <taxon>Embryophyta</taxon>
        <taxon>Tracheophyta</taxon>
        <taxon>Spermatophyta</taxon>
        <taxon>Magnoliopsida</taxon>
        <taxon>eudicotyledons</taxon>
        <taxon>Gunneridae</taxon>
        <taxon>Pentapetalae</taxon>
        <taxon>Caryophyllales</taxon>
        <taxon>Cactineae</taxon>
        <taxon>Cactaceae</taxon>
        <taxon>Cactoideae</taxon>
        <taxon>Echinocereeae</taxon>
        <taxon>Carnegiea</taxon>
    </lineage>
</organism>
<dbReference type="Proteomes" id="UP001153076">
    <property type="component" value="Unassembled WGS sequence"/>
</dbReference>
<proteinExistence type="predicted"/>
<keyword evidence="1" id="KW-0175">Coiled coil</keyword>
<comment type="caution">
    <text evidence="3">The sequence shown here is derived from an EMBL/GenBank/DDBJ whole genome shotgun (WGS) entry which is preliminary data.</text>
</comment>